<accession>A0A453SN24</accession>
<dbReference type="EnsemblPlants" id="AET7Gv20998800.7">
    <property type="protein sequence ID" value="AET7Gv20998800.7"/>
    <property type="gene ID" value="AET7Gv20998800"/>
</dbReference>
<reference evidence="2" key="1">
    <citation type="journal article" date="2014" name="Science">
        <title>Ancient hybridizations among the ancestral genomes of bread wheat.</title>
        <authorList>
            <consortium name="International Wheat Genome Sequencing Consortium,"/>
            <person name="Marcussen T."/>
            <person name="Sandve S.R."/>
            <person name="Heier L."/>
            <person name="Spannagl M."/>
            <person name="Pfeifer M."/>
            <person name="Jakobsen K.S."/>
            <person name="Wulff B.B."/>
            <person name="Steuernagel B."/>
            <person name="Mayer K.F."/>
            <person name="Olsen O.A."/>
        </authorList>
    </citation>
    <scope>NUCLEOTIDE SEQUENCE [LARGE SCALE GENOMIC DNA]</scope>
    <source>
        <strain evidence="2">cv. AL8/78</strain>
    </source>
</reference>
<dbReference type="AlphaFoldDB" id="A0A453SN24"/>
<keyword evidence="2" id="KW-1185">Reference proteome</keyword>
<reference evidence="1" key="4">
    <citation type="submission" date="2019-03" db="UniProtKB">
        <authorList>
            <consortium name="EnsemblPlants"/>
        </authorList>
    </citation>
    <scope>IDENTIFICATION</scope>
</reference>
<organism evidence="1 2">
    <name type="scientific">Aegilops tauschii subsp. strangulata</name>
    <name type="common">Goatgrass</name>
    <dbReference type="NCBI Taxonomy" id="200361"/>
    <lineage>
        <taxon>Eukaryota</taxon>
        <taxon>Viridiplantae</taxon>
        <taxon>Streptophyta</taxon>
        <taxon>Embryophyta</taxon>
        <taxon>Tracheophyta</taxon>
        <taxon>Spermatophyta</taxon>
        <taxon>Magnoliopsida</taxon>
        <taxon>Liliopsida</taxon>
        <taxon>Poales</taxon>
        <taxon>Poaceae</taxon>
        <taxon>BOP clade</taxon>
        <taxon>Pooideae</taxon>
        <taxon>Triticodae</taxon>
        <taxon>Triticeae</taxon>
        <taxon>Triticinae</taxon>
        <taxon>Aegilops</taxon>
    </lineage>
</organism>
<name>A0A453SN24_AEGTS</name>
<reference evidence="1" key="5">
    <citation type="journal article" date="2021" name="G3 (Bethesda)">
        <title>Aegilops tauschii genome assembly Aet v5.0 features greater sequence contiguity and improved annotation.</title>
        <authorList>
            <person name="Wang L."/>
            <person name="Zhu T."/>
            <person name="Rodriguez J.C."/>
            <person name="Deal K.R."/>
            <person name="Dubcovsky J."/>
            <person name="McGuire P.E."/>
            <person name="Lux T."/>
            <person name="Spannagl M."/>
            <person name="Mayer K.F.X."/>
            <person name="Baldrich P."/>
            <person name="Meyers B.C."/>
            <person name="Huo N."/>
            <person name="Gu Y.Q."/>
            <person name="Zhou H."/>
            <person name="Devos K.M."/>
            <person name="Bennetzen J.L."/>
            <person name="Unver T."/>
            <person name="Budak H."/>
            <person name="Gulick P.J."/>
            <person name="Galiba G."/>
            <person name="Kalapos B."/>
            <person name="Nelson D.R."/>
            <person name="Li P."/>
            <person name="You F.M."/>
            <person name="Luo M.C."/>
            <person name="Dvorak J."/>
        </authorList>
    </citation>
    <scope>NUCLEOTIDE SEQUENCE [LARGE SCALE GENOMIC DNA]</scope>
    <source>
        <strain evidence="1">cv. AL8/78</strain>
    </source>
</reference>
<evidence type="ECO:0000313" key="2">
    <source>
        <dbReference type="Proteomes" id="UP000015105"/>
    </source>
</evidence>
<reference evidence="1" key="3">
    <citation type="journal article" date="2017" name="Nature">
        <title>Genome sequence of the progenitor of the wheat D genome Aegilops tauschii.</title>
        <authorList>
            <person name="Luo M.C."/>
            <person name="Gu Y.Q."/>
            <person name="Puiu D."/>
            <person name="Wang H."/>
            <person name="Twardziok S.O."/>
            <person name="Deal K.R."/>
            <person name="Huo N."/>
            <person name="Zhu T."/>
            <person name="Wang L."/>
            <person name="Wang Y."/>
            <person name="McGuire P.E."/>
            <person name="Liu S."/>
            <person name="Long H."/>
            <person name="Ramasamy R.K."/>
            <person name="Rodriguez J.C."/>
            <person name="Van S.L."/>
            <person name="Yuan L."/>
            <person name="Wang Z."/>
            <person name="Xia Z."/>
            <person name="Xiao L."/>
            <person name="Anderson O.D."/>
            <person name="Ouyang S."/>
            <person name="Liang Y."/>
            <person name="Zimin A.V."/>
            <person name="Pertea G."/>
            <person name="Qi P."/>
            <person name="Bennetzen J.L."/>
            <person name="Dai X."/>
            <person name="Dawson M.W."/>
            <person name="Muller H.G."/>
            <person name="Kugler K."/>
            <person name="Rivarola-Duarte L."/>
            <person name="Spannagl M."/>
            <person name="Mayer K.F.X."/>
            <person name="Lu F.H."/>
            <person name="Bevan M.W."/>
            <person name="Leroy P."/>
            <person name="Li P."/>
            <person name="You F.M."/>
            <person name="Sun Q."/>
            <person name="Liu Z."/>
            <person name="Lyons E."/>
            <person name="Wicker T."/>
            <person name="Salzberg S.L."/>
            <person name="Devos K.M."/>
            <person name="Dvorak J."/>
        </authorList>
    </citation>
    <scope>NUCLEOTIDE SEQUENCE [LARGE SCALE GENOMIC DNA]</scope>
    <source>
        <strain evidence="1">cv. AL8/78</strain>
    </source>
</reference>
<sequence length="66" mass="7773">MMPWICSRVDSRCVHPEALLLIRPVLYVPETSVPARERHIAHVWGQRYHTDHRPRGIRHACSFDSE</sequence>
<protein>
    <submittedName>
        <fullName evidence="1">Uncharacterized protein</fullName>
    </submittedName>
</protein>
<dbReference type="Gramene" id="AET7Gv20998800.7">
    <property type="protein sequence ID" value="AET7Gv20998800.7"/>
    <property type="gene ID" value="AET7Gv20998800"/>
</dbReference>
<dbReference type="Proteomes" id="UP000015105">
    <property type="component" value="Chromosome 7D"/>
</dbReference>
<proteinExistence type="predicted"/>
<evidence type="ECO:0000313" key="1">
    <source>
        <dbReference type="EnsemblPlants" id="AET7Gv20998800.7"/>
    </source>
</evidence>
<reference evidence="2" key="2">
    <citation type="journal article" date="2017" name="Nat. Plants">
        <title>The Aegilops tauschii genome reveals multiple impacts of transposons.</title>
        <authorList>
            <person name="Zhao G."/>
            <person name="Zou C."/>
            <person name="Li K."/>
            <person name="Wang K."/>
            <person name="Li T."/>
            <person name="Gao L."/>
            <person name="Zhang X."/>
            <person name="Wang H."/>
            <person name="Yang Z."/>
            <person name="Liu X."/>
            <person name="Jiang W."/>
            <person name="Mao L."/>
            <person name="Kong X."/>
            <person name="Jiao Y."/>
            <person name="Jia J."/>
        </authorList>
    </citation>
    <scope>NUCLEOTIDE SEQUENCE [LARGE SCALE GENOMIC DNA]</scope>
    <source>
        <strain evidence="2">cv. AL8/78</strain>
    </source>
</reference>